<dbReference type="InterPro" id="IPR003661">
    <property type="entry name" value="HisK_dim/P_dom"/>
</dbReference>
<dbReference type="Pfam" id="PF02518">
    <property type="entry name" value="HATPase_c"/>
    <property type="match status" value="1"/>
</dbReference>
<dbReference type="SMART" id="SM00388">
    <property type="entry name" value="HisKA"/>
    <property type="match status" value="1"/>
</dbReference>
<dbReference type="EC" id="2.7.13.3" evidence="3"/>
<gene>
    <name evidence="14" type="ORF">H9763_10655</name>
</gene>
<evidence type="ECO:0000256" key="3">
    <source>
        <dbReference type="ARBA" id="ARBA00012438"/>
    </source>
</evidence>
<keyword evidence="5" id="KW-0808">Transferase</keyword>
<dbReference type="InterPro" id="IPR005467">
    <property type="entry name" value="His_kinase_dom"/>
</dbReference>
<feature type="domain" description="HAMP" evidence="13">
    <location>
        <begin position="171"/>
        <end position="225"/>
    </location>
</feature>
<reference evidence="14" key="2">
    <citation type="submission" date="2021-04" db="EMBL/GenBank/DDBJ databases">
        <authorList>
            <person name="Gilroy R."/>
        </authorList>
    </citation>
    <scope>NUCLEOTIDE SEQUENCE</scope>
    <source>
        <strain evidence="14">USAMLcec3-2134</strain>
    </source>
</reference>
<evidence type="ECO:0000256" key="2">
    <source>
        <dbReference type="ARBA" id="ARBA00004370"/>
    </source>
</evidence>
<dbReference type="Gene3D" id="3.30.565.10">
    <property type="entry name" value="Histidine kinase-like ATPase, C-terminal domain"/>
    <property type="match status" value="1"/>
</dbReference>
<evidence type="ECO:0000256" key="1">
    <source>
        <dbReference type="ARBA" id="ARBA00000085"/>
    </source>
</evidence>
<accession>A0A9D2MTT9</accession>
<dbReference type="SMART" id="SM00387">
    <property type="entry name" value="HATPase_c"/>
    <property type="match status" value="1"/>
</dbReference>
<dbReference type="Gene3D" id="6.10.340.10">
    <property type="match status" value="1"/>
</dbReference>
<evidence type="ECO:0000256" key="5">
    <source>
        <dbReference type="ARBA" id="ARBA00022679"/>
    </source>
</evidence>
<dbReference type="Pfam" id="PF00512">
    <property type="entry name" value="HisKA"/>
    <property type="match status" value="1"/>
</dbReference>
<keyword evidence="7 14" id="KW-0418">Kinase</keyword>
<evidence type="ECO:0000256" key="7">
    <source>
        <dbReference type="ARBA" id="ARBA00022777"/>
    </source>
</evidence>
<evidence type="ECO:0000259" key="13">
    <source>
        <dbReference type="PROSITE" id="PS50885"/>
    </source>
</evidence>
<keyword evidence="6 11" id="KW-0812">Transmembrane</keyword>
<proteinExistence type="predicted"/>
<evidence type="ECO:0000256" key="11">
    <source>
        <dbReference type="SAM" id="Phobius"/>
    </source>
</evidence>
<dbReference type="Gene3D" id="1.10.287.130">
    <property type="match status" value="1"/>
</dbReference>
<evidence type="ECO:0000259" key="12">
    <source>
        <dbReference type="PROSITE" id="PS50109"/>
    </source>
</evidence>
<name>A0A9D2MTT9_9FIRM</name>
<dbReference type="FunFam" id="1.10.287.130:FF:000001">
    <property type="entry name" value="Two-component sensor histidine kinase"/>
    <property type="match status" value="1"/>
</dbReference>
<dbReference type="PROSITE" id="PS50109">
    <property type="entry name" value="HIS_KIN"/>
    <property type="match status" value="1"/>
</dbReference>
<dbReference type="PANTHER" id="PTHR45436">
    <property type="entry name" value="SENSOR HISTIDINE KINASE YKOH"/>
    <property type="match status" value="1"/>
</dbReference>
<keyword evidence="9" id="KW-0902">Two-component regulatory system</keyword>
<evidence type="ECO:0000256" key="4">
    <source>
        <dbReference type="ARBA" id="ARBA00022553"/>
    </source>
</evidence>
<dbReference type="PRINTS" id="PR00344">
    <property type="entry name" value="BCTRLSENSOR"/>
</dbReference>
<reference evidence="14" key="1">
    <citation type="journal article" date="2021" name="PeerJ">
        <title>Extensive microbial diversity within the chicken gut microbiome revealed by metagenomics and culture.</title>
        <authorList>
            <person name="Gilroy R."/>
            <person name="Ravi A."/>
            <person name="Getino M."/>
            <person name="Pursley I."/>
            <person name="Horton D.L."/>
            <person name="Alikhan N.F."/>
            <person name="Baker D."/>
            <person name="Gharbi K."/>
            <person name="Hall N."/>
            <person name="Watson M."/>
            <person name="Adriaenssens E.M."/>
            <person name="Foster-Nyarko E."/>
            <person name="Jarju S."/>
            <person name="Secka A."/>
            <person name="Antonio M."/>
            <person name="Oren A."/>
            <person name="Chaudhuri R.R."/>
            <person name="La Ragione R."/>
            <person name="Hildebrand F."/>
            <person name="Pallen M.J."/>
        </authorList>
    </citation>
    <scope>NUCLEOTIDE SEQUENCE</scope>
    <source>
        <strain evidence="14">USAMLcec3-2134</strain>
    </source>
</reference>
<dbReference type="CDD" id="cd00082">
    <property type="entry name" value="HisKA"/>
    <property type="match status" value="1"/>
</dbReference>
<evidence type="ECO:0000256" key="9">
    <source>
        <dbReference type="ARBA" id="ARBA00023012"/>
    </source>
</evidence>
<evidence type="ECO:0000256" key="10">
    <source>
        <dbReference type="ARBA" id="ARBA00023136"/>
    </source>
</evidence>
<dbReference type="FunFam" id="3.30.565.10:FF:000006">
    <property type="entry name" value="Sensor histidine kinase WalK"/>
    <property type="match status" value="1"/>
</dbReference>
<keyword evidence="10 11" id="KW-0472">Membrane</keyword>
<dbReference type="InterPro" id="IPR003660">
    <property type="entry name" value="HAMP_dom"/>
</dbReference>
<dbReference type="SUPFAM" id="SSF158472">
    <property type="entry name" value="HAMP domain-like"/>
    <property type="match status" value="1"/>
</dbReference>
<feature type="domain" description="Histidine kinase" evidence="12">
    <location>
        <begin position="233"/>
        <end position="461"/>
    </location>
</feature>
<dbReference type="InterPro" id="IPR050428">
    <property type="entry name" value="TCS_sensor_his_kinase"/>
</dbReference>
<comment type="subcellular location">
    <subcellularLocation>
        <location evidence="2">Membrane</location>
    </subcellularLocation>
</comment>
<dbReference type="GO" id="GO:0000155">
    <property type="term" value="F:phosphorelay sensor kinase activity"/>
    <property type="evidence" value="ECO:0007669"/>
    <property type="project" value="InterPro"/>
</dbReference>
<dbReference type="PROSITE" id="PS50885">
    <property type="entry name" value="HAMP"/>
    <property type="match status" value="1"/>
</dbReference>
<evidence type="ECO:0000313" key="14">
    <source>
        <dbReference type="EMBL" id="HJB91905.1"/>
    </source>
</evidence>
<comment type="catalytic activity">
    <reaction evidence="1">
        <text>ATP + protein L-histidine = ADP + protein N-phospho-L-histidine.</text>
        <dbReference type="EC" id="2.7.13.3"/>
    </reaction>
</comment>
<sequence length="469" mass="52198">MTIRKKITLWYTAFMALFVVLALCLLFVMASGRILSDTRTRLKDTVLRSFDEIEYDDGVLTFDDDLNYLGAGIYLSVYNSDGALIYGRIPSSFSGARLLTMDRIQQVPFSGGVWYVYDYCQAVPGYGDLWVRGILFWSGMDDSLSTLLLFSLVLFPFFVLCTALGGYSIIRRALKPLSSMSETARRISGGNDLTQRIRLPEGADEVHGLASTFDQMMDRLQASFEQEKQFTSDVSHELRTPVAVILSQCEYAVRDDVSDSERLEALSSIRSQANRMSGLLSGLLTLARADQNRLPLHPERILLNDLAAIVCEEQQEFADAKKIALHLEADPDLWMEADESMMIRLLINLISNAVRYGRENGNVWIRLSRDRDHILGRVEDDGIGIPEDQLDLIWNRFYQVDPSRSAKASGGGATSGPAGEGGYGLGLPMVRWIAKAHGGTVSVASHPGEGTVFAFRIPRFFEEKGDDPS</sequence>
<dbReference type="AlphaFoldDB" id="A0A9D2MTT9"/>
<organism evidence="14 15">
    <name type="scientific">Candidatus Eisenbergiella merdigallinarum</name>
    <dbReference type="NCBI Taxonomy" id="2838552"/>
    <lineage>
        <taxon>Bacteria</taxon>
        <taxon>Bacillati</taxon>
        <taxon>Bacillota</taxon>
        <taxon>Clostridia</taxon>
        <taxon>Lachnospirales</taxon>
        <taxon>Lachnospiraceae</taxon>
        <taxon>Eisenbergiella</taxon>
    </lineage>
</organism>
<dbReference type="SMART" id="SM00304">
    <property type="entry name" value="HAMP"/>
    <property type="match status" value="1"/>
</dbReference>
<evidence type="ECO:0000256" key="8">
    <source>
        <dbReference type="ARBA" id="ARBA00022989"/>
    </source>
</evidence>
<dbReference type="CDD" id="cd00075">
    <property type="entry name" value="HATPase"/>
    <property type="match status" value="1"/>
</dbReference>
<feature type="transmembrane region" description="Helical" evidence="11">
    <location>
        <begin position="147"/>
        <end position="170"/>
    </location>
</feature>
<dbReference type="PANTHER" id="PTHR45436:SF5">
    <property type="entry name" value="SENSOR HISTIDINE KINASE TRCS"/>
    <property type="match status" value="1"/>
</dbReference>
<dbReference type="Proteomes" id="UP000886883">
    <property type="component" value="Unassembled WGS sequence"/>
</dbReference>
<dbReference type="SUPFAM" id="SSF55874">
    <property type="entry name" value="ATPase domain of HSP90 chaperone/DNA topoisomerase II/histidine kinase"/>
    <property type="match status" value="1"/>
</dbReference>
<evidence type="ECO:0000256" key="6">
    <source>
        <dbReference type="ARBA" id="ARBA00022692"/>
    </source>
</evidence>
<dbReference type="InterPro" id="IPR003594">
    <property type="entry name" value="HATPase_dom"/>
</dbReference>
<dbReference type="SUPFAM" id="SSF47384">
    <property type="entry name" value="Homodimeric domain of signal transducing histidine kinase"/>
    <property type="match status" value="1"/>
</dbReference>
<dbReference type="GO" id="GO:0005886">
    <property type="term" value="C:plasma membrane"/>
    <property type="evidence" value="ECO:0007669"/>
    <property type="project" value="TreeGrafter"/>
</dbReference>
<protein>
    <recommendedName>
        <fullName evidence="3">histidine kinase</fullName>
        <ecNumber evidence="3">2.7.13.3</ecNumber>
    </recommendedName>
</protein>
<dbReference type="InterPro" id="IPR036890">
    <property type="entry name" value="HATPase_C_sf"/>
</dbReference>
<dbReference type="Pfam" id="PF00672">
    <property type="entry name" value="HAMP"/>
    <property type="match status" value="1"/>
</dbReference>
<dbReference type="EMBL" id="DWXE01000040">
    <property type="protein sequence ID" value="HJB91905.1"/>
    <property type="molecule type" value="Genomic_DNA"/>
</dbReference>
<dbReference type="CDD" id="cd06225">
    <property type="entry name" value="HAMP"/>
    <property type="match status" value="1"/>
</dbReference>
<evidence type="ECO:0000313" key="15">
    <source>
        <dbReference type="Proteomes" id="UP000886883"/>
    </source>
</evidence>
<dbReference type="InterPro" id="IPR004358">
    <property type="entry name" value="Sig_transdc_His_kin-like_C"/>
</dbReference>
<keyword evidence="4" id="KW-0597">Phosphoprotein</keyword>
<keyword evidence="8 11" id="KW-1133">Transmembrane helix</keyword>
<comment type="caution">
    <text evidence="14">The sequence shown here is derived from an EMBL/GenBank/DDBJ whole genome shotgun (WGS) entry which is preliminary data.</text>
</comment>
<dbReference type="InterPro" id="IPR036097">
    <property type="entry name" value="HisK_dim/P_sf"/>
</dbReference>